<sequence>MLQITKLGKNRIKKKLSIYLHFGTYTYQTTQQRATTSKKDDQLSRDGINSLVSQVSKSLKEKNTLPIDDILTTVKTFSLIKDIRTEARRQKEITKKTNLGQGKTQGRDVFITLDTVNTKQKSITLDESQPTHHPPQLAYGLERTLFQPMTLHLLRDPRSKVYNFEEEVETIQPDMLKRRTLEQDSLFITPHRDQALLTMATKFNKKYMSSTSSMTSVLSHLHFLLSNFRKLNIVDSSISKHFPQKDCNFTRGAQFPASIILRKMSDTVYSIDSDRSLDREIILSILGHSLEEFLTLQKDKDLPESYHYSKIDDFILRSQLDAYNDKLPGTGVFDLKTRAVTAIRHDLSYVENNNNFTGYDINKIYGVYESLEREFFELIRSTLLKYSLQARIGKMDGIFVAYHNISKIFGFQYLPLEEMDYLIHSSCTGNFRNKIKSREKVMKGIYGHSEFIVKHQRQDREIATEVAEKEFKMSIVLFKNILNHIQKTLKKRNLNWQKCKIMLKTESKRKRIYNNLELNVPILTVVALPLSDDYVDIPLSTKSSEESLEQISKIREKNLKLLEEKSQSLIGFEAQVSHLIQHHPLTLTIPSFAKVGNKILSAESCNFISKKINKDYYGNLPSWKTPNFFHPLDVSTWKCNINISDITNSEKLKQFYISCLNEKLSSLEQQSNLDDTMLVDQSTEVSERIEKFMNKGKNIEKVNDDHCANDRSKKASKVSGKNRLPSHYQKILRAYGLKGSERTKINTGS</sequence>
<gene>
    <name evidence="2" type="primary">NDAI0A08420</name>
    <name evidence="2" type="ordered locus">NDAI_0A08420</name>
</gene>
<dbReference type="eggNOG" id="ENOG502QPU6">
    <property type="taxonomic scope" value="Eukaryota"/>
</dbReference>
<dbReference type="EMBL" id="HE580267">
    <property type="protein sequence ID" value="CCD22995.1"/>
    <property type="molecule type" value="Genomic_DNA"/>
</dbReference>
<dbReference type="Pfam" id="PF08634">
    <property type="entry name" value="Pet127"/>
    <property type="match status" value="1"/>
</dbReference>
<dbReference type="GeneID" id="11495529"/>
<name>G0W5A7_NAUDC</name>
<evidence type="ECO:0000256" key="1">
    <source>
        <dbReference type="SAM" id="MobiDB-lite"/>
    </source>
</evidence>
<dbReference type="GO" id="GO:0000964">
    <property type="term" value="P:mitochondrial RNA 5'-end processing"/>
    <property type="evidence" value="ECO:0007669"/>
    <property type="project" value="EnsemblFungi"/>
</dbReference>
<keyword evidence="3" id="KW-1185">Reference proteome</keyword>
<evidence type="ECO:0000313" key="2">
    <source>
        <dbReference type="EMBL" id="CCD22995.1"/>
    </source>
</evidence>
<proteinExistence type="predicted"/>
<feature type="region of interest" description="Disordered" evidence="1">
    <location>
        <begin position="703"/>
        <end position="722"/>
    </location>
</feature>
<evidence type="ECO:0008006" key="4">
    <source>
        <dbReference type="Google" id="ProtNLM"/>
    </source>
</evidence>
<dbReference type="STRING" id="1071378.G0W5A7"/>
<dbReference type="InterPro" id="IPR013943">
    <property type="entry name" value="Pet127"/>
</dbReference>
<protein>
    <recommendedName>
        <fullName evidence="4">Pet127p</fullName>
    </recommendedName>
</protein>
<dbReference type="HOGENOM" id="CLU_003477_3_0_1"/>
<dbReference type="KEGG" id="ndi:NDAI_0A08420"/>
<accession>G0W5A7</accession>
<dbReference type="PANTHER" id="PTHR31014:SF0">
    <property type="entry name" value="MITOCHONDRIAL TRANSLATION SYSTEM COMPONENT PET127-RELATED"/>
    <property type="match status" value="1"/>
</dbReference>
<dbReference type="PANTHER" id="PTHR31014">
    <property type="entry name" value="MITOCHONDRIAL TRANSLATION SYSTEM COMPONENT PET127-RELATED"/>
    <property type="match status" value="1"/>
</dbReference>
<organism evidence="2 3">
    <name type="scientific">Naumovozyma dairenensis (strain ATCC 10597 / BCRC 20456 / CBS 421 / NBRC 0211 / NRRL Y-12639)</name>
    <name type="common">Saccharomyces dairenensis</name>
    <dbReference type="NCBI Taxonomy" id="1071378"/>
    <lineage>
        <taxon>Eukaryota</taxon>
        <taxon>Fungi</taxon>
        <taxon>Dikarya</taxon>
        <taxon>Ascomycota</taxon>
        <taxon>Saccharomycotina</taxon>
        <taxon>Saccharomycetes</taxon>
        <taxon>Saccharomycetales</taxon>
        <taxon>Saccharomycetaceae</taxon>
        <taxon>Naumovozyma</taxon>
    </lineage>
</organism>
<dbReference type="AlphaFoldDB" id="G0W5A7"/>
<feature type="compositionally biased region" description="Basic and acidic residues" evidence="1">
    <location>
        <begin position="703"/>
        <end position="713"/>
    </location>
</feature>
<dbReference type="RefSeq" id="XP_003668238.1">
    <property type="nucleotide sequence ID" value="XM_003668190.1"/>
</dbReference>
<dbReference type="GO" id="GO:0005740">
    <property type="term" value="C:mitochondrial envelope"/>
    <property type="evidence" value="ECO:0007669"/>
    <property type="project" value="EnsemblFungi"/>
</dbReference>
<reference evidence="2 3" key="1">
    <citation type="journal article" date="2011" name="Proc. Natl. Acad. Sci. U.S.A.">
        <title>Evolutionary erosion of yeast sex chromosomes by mating-type switching accidents.</title>
        <authorList>
            <person name="Gordon J.L."/>
            <person name="Armisen D."/>
            <person name="Proux-Wera E."/>
            <person name="Oheigeartaigh S.S."/>
            <person name="Byrne K.P."/>
            <person name="Wolfe K.H."/>
        </authorList>
    </citation>
    <scope>NUCLEOTIDE SEQUENCE [LARGE SCALE GENOMIC DNA]</scope>
    <source>
        <strain evidence="3">ATCC 10597 / BCRC 20456 / CBS 421 / NBRC 0211 / NRRL Y-12639</strain>
    </source>
</reference>
<dbReference type="OrthoDB" id="10249045at2759"/>
<dbReference type="OMA" id="WEKCKIM"/>
<evidence type="ECO:0000313" key="3">
    <source>
        <dbReference type="Proteomes" id="UP000000689"/>
    </source>
</evidence>
<dbReference type="Proteomes" id="UP000000689">
    <property type="component" value="Chromosome 1"/>
</dbReference>